<comment type="similarity">
    <text evidence="2">Belongs to the plant rapid alkalinization factor (RALF) family.</text>
</comment>
<comment type="subcellular location">
    <subcellularLocation>
        <location evidence="1">Secreted</location>
    </subcellularLocation>
</comment>
<dbReference type="AlphaFoldDB" id="A0ABD2YNY6"/>
<evidence type="ECO:0000256" key="3">
    <source>
        <dbReference type="ARBA" id="ARBA00022525"/>
    </source>
</evidence>
<keyword evidence="6" id="KW-1015">Disulfide bond</keyword>
<evidence type="ECO:0000256" key="2">
    <source>
        <dbReference type="ARBA" id="ARBA00009178"/>
    </source>
</evidence>
<evidence type="ECO:0000256" key="1">
    <source>
        <dbReference type="ARBA" id="ARBA00004613"/>
    </source>
</evidence>
<feature type="signal peptide" evidence="7">
    <location>
        <begin position="1"/>
        <end position="17"/>
    </location>
</feature>
<dbReference type="Proteomes" id="UP001630127">
    <property type="component" value="Unassembled WGS sequence"/>
</dbReference>
<organism evidence="8 9">
    <name type="scientific">Cinchona calisaya</name>
    <dbReference type="NCBI Taxonomy" id="153742"/>
    <lineage>
        <taxon>Eukaryota</taxon>
        <taxon>Viridiplantae</taxon>
        <taxon>Streptophyta</taxon>
        <taxon>Embryophyta</taxon>
        <taxon>Tracheophyta</taxon>
        <taxon>Spermatophyta</taxon>
        <taxon>Magnoliopsida</taxon>
        <taxon>eudicotyledons</taxon>
        <taxon>Gunneridae</taxon>
        <taxon>Pentapetalae</taxon>
        <taxon>asterids</taxon>
        <taxon>lamiids</taxon>
        <taxon>Gentianales</taxon>
        <taxon>Rubiaceae</taxon>
        <taxon>Cinchonoideae</taxon>
        <taxon>Cinchoneae</taxon>
        <taxon>Cinchona</taxon>
    </lineage>
</organism>
<dbReference type="EMBL" id="JBJUIK010000012">
    <property type="protein sequence ID" value="KAL3508688.1"/>
    <property type="molecule type" value="Genomic_DNA"/>
</dbReference>
<evidence type="ECO:0000313" key="8">
    <source>
        <dbReference type="EMBL" id="KAL3508688.1"/>
    </source>
</evidence>
<comment type="caution">
    <text evidence="8">The sequence shown here is derived from an EMBL/GenBank/DDBJ whole genome shotgun (WGS) entry which is preliminary data.</text>
</comment>
<keyword evidence="4" id="KW-0372">Hormone</keyword>
<name>A0ABD2YNY6_9GENT</name>
<protein>
    <recommendedName>
        <fullName evidence="10">Rapid alkalinization factor</fullName>
    </recommendedName>
</protein>
<dbReference type="PANTHER" id="PTHR33136:SF89">
    <property type="entry name" value="PROTEIN RALF-LIKE 19"/>
    <property type="match status" value="1"/>
</dbReference>
<dbReference type="Pfam" id="PF05498">
    <property type="entry name" value="RALF"/>
    <property type="match status" value="1"/>
</dbReference>
<dbReference type="GO" id="GO:0005576">
    <property type="term" value="C:extracellular region"/>
    <property type="evidence" value="ECO:0007669"/>
    <property type="project" value="UniProtKB-SubCell"/>
</dbReference>
<proteinExistence type="inferred from homology"/>
<keyword evidence="5 7" id="KW-0732">Signal</keyword>
<dbReference type="InterPro" id="IPR008801">
    <property type="entry name" value="RALF"/>
</dbReference>
<feature type="chain" id="PRO_5044789260" description="Rapid alkalinization factor" evidence="7">
    <location>
        <begin position="18"/>
        <end position="120"/>
    </location>
</feature>
<reference evidence="8 9" key="1">
    <citation type="submission" date="2024-11" db="EMBL/GenBank/DDBJ databases">
        <title>A near-complete genome assembly of Cinchona calisaya.</title>
        <authorList>
            <person name="Lian D.C."/>
            <person name="Zhao X.W."/>
            <person name="Wei L."/>
        </authorList>
    </citation>
    <scope>NUCLEOTIDE SEQUENCE [LARGE SCALE GENOMIC DNA]</scope>
    <source>
        <tissue evidence="8">Nenye</tissue>
    </source>
</reference>
<dbReference type="PANTHER" id="PTHR33136">
    <property type="entry name" value="RAPID ALKALINIZATION FACTOR-LIKE"/>
    <property type="match status" value="1"/>
</dbReference>
<evidence type="ECO:0000256" key="5">
    <source>
        <dbReference type="ARBA" id="ARBA00022729"/>
    </source>
</evidence>
<evidence type="ECO:0000256" key="4">
    <source>
        <dbReference type="ARBA" id="ARBA00022702"/>
    </source>
</evidence>
<sequence>MAIRLGVAFLILAMALAMVVDSSPSFDTTSFGLPSLVASAEGDGNVGDFIDEAEEMMMESGSTRRTLAGRQGYISYGAMRRGNIPCNRRGNSYYACNAHGRANPYQRSCTRISRCPRNTR</sequence>
<keyword evidence="9" id="KW-1185">Reference proteome</keyword>
<gene>
    <name evidence="8" type="ORF">ACH5RR_028089</name>
</gene>
<keyword evidence="3" id="KW-0964">Secreted</keyword>
<accession>A0ABD2YNY6</accession>
<evidence type="ECO:0000256" key="6">
    <source>
        <dbReference type="ARBA" id="ARBA00023157"/>
    </source>
</evidence>
<dbReference type="GO" id="GO:0005179">
    <property type="term" value="F:hormone activity"/>
    <property type="evidence" value="ECO:0007669"/>
    <property type="project" value="UniProtKB-KW"/>
</dbReference>
<evidence type="ECO:0008006" key="10">
    <source>
        <dbReference type="Google" id="ProtNLM"/>
    </source>
</evidence>
<evidence type="ECO:0000256" key="7">
    <source>
        <dbReference type="SAM" id="SignalP"/>
    </source>
</evidence>
<evidence type="ECO:0000313" key="9">
    <source>
        <dbReference type="Proteomes" id="UP001630127"/>
    </source>
</evidence>